<evidence type="ECO:0000256" key="5">
    <source>
        <dbReference type="ARBA" id="ARBA00023180"/>
    </source>
</evidence>
<dbReference type="PANTHER" id="PTHR11010:SF101">
    <property type="entry name" value="SERINE PROTEASE F56F10.1-RELATED"/>
    <property type="match status" value="1"/>
</dbReference>
<accession>A0AAD4MZK9</accession>
<keyword evidence="9" id="KW-1185">Reference proteome</keyword>
<evidence type="ECO:0000313" key="9">
    <source>
        <dbReference type="Proteomes" id="UP001201812"/>
    </source>
</evidence>
<dbReference type="GO" id="GO:0006508">
    <property type="term" value="P:proteolysis"/>
    <property type="evidence" value="ECO:0007669"/>
    <property type="project" value="UniProtKB-KW"/>
</dbReference>
<name>A0AAD4MZK9_9BILA</name>
<comment type="caution">
    <text evidence="8">The sequence shown here is derived from an EMBL/GenBank/DDBJ whole genome shotgun (WGS) entry which is preliminary data.</text>
</comment>
<dbReference type="InterPro" id="IPR042269">
    <property type="entry name" value="Ser_carbopepase_S28_SKS"/>
</dbReference>
<dbReference type="Pfam" id="PF05577">
    <property type="entry name" value="Peptidase_S28"/>
    <property type="match status" value="3"/>
</dbReference>
<dbReference type="Gene3D" id="3.40.50.1820">
    <property type="entry name" value="alpha/beta hydrolase"/>
    <property type="match status" value="3"/>
</dbReference>
<dbReference type="GO" id="GO:0008239">
    <property type="term" value="F:dipeptidyl-peptidase activity"/>
    <property type="evidence" value="ECO:0007669"/>
    <property type="project" value="TreeGrafter"/>
</dbReference>
<comment type="similarity">
    <text evidence="1">Belongs to the peptidase S28 family.</text>
</comment>
<keyword evidence="4" id="KW-0378">Hydrolase</keyword>
<organism evidence="8 9">
    <name type="scientific">Ditylenchus destructor</name>
    <dbReference type="NCBI Taxonomy" id="166010"/>
    <lineage>
        <taxon>Eukaryota</taxon>
        <taxon>Metazoa</taxon>
        <taxon>Ecdysozoa</taxon>
        <taxon>Nematoda</taxon>
        <taxon>Chromadorea</taxon>
        <taxon>Rhabditida</taxon>
        <taxon>Tylenchina</taxon>
        <taxon>Tylenchomorpha</taxon>
        <taxon>Sphaerularioidea</taxon>
        <taxon>Anguinidae</taxon>
        <taxon>Anguininae</taxon>
        <taxon>Ditylenchus</taxon>
    </lineage>
</organism>
<sequence length="1132" mass="129007">MKRLRLLLCVFLVAIYASALAIDLPPATGGVFGFGGHLLRNLHSKPEEAASDYEKYYSQKLDNFDSANSKTFQQRYFVNTQWNSTAVNVLYLEGESPASSSSVSDSNLPHVALAKDLKATVYCLEHRFYGASQPFQANTRHNLGFLSSRQAVEDIRNFVNAQNSATGQQNPKWIIVGASYAGALALWFRQKYPTLSAGVVSSSPVVIPTNDFYAYERNVEVSYSNYSYECWHGIKFAALSIRNEIQYEEGVDRLNQHLKLVPPIDDYRVDYKSFQNLFSNVMKLFEIPVLYNKVNVGPFATKAGIDDVCKIMSDETVKDIDRVIQWAKYLYTAVFGHPDNFPGIPNSYENLVTDLKNITLSDQWRASARSWFWQQCNEFGQFVTTDNSHGLFAATVPNDFFNGLCSEVFYGSQFAFTISNMTANVKQTASYFGASNVYKGSNAFIVNGDSDPWISLAPNVTTASSSAVYVVQGVGHNAVLQPAANTDPVSLKMARNLLNRKAKSWVSSNSRAQRVEQKSDIAEDVQEHRGHFAGHDHPWPKIKNWDAEIVYHAPHPNAERYAKEEMLAEKMEQTQQPVSMKRITTMTDVLSRKLGAIKPQNNIHGIKRRYLNTSYIVQDVDHFDPKNNLKFAQQFLFNDIHQRDKDAPRFLMLGGEAAIDWPYVNGEAFAYYNWGSDFKAVLYALEHRYYGYSEPFSNTSVSNLRWMNTEQVLADTAVFVKAINKNESLSNPRWVIFGGSYPGNLAALFRYRYPDLSVGAVASSAPLQARTDFTEYMQAVERDIKRYANEGCPGALRRFFAWTRKKMNTRTGRKEVKAAFCIENNWDENYVDEKDAELLLANWVFRIDQYIQYDPENHWALNYLCRFFKNFDDTHGAEKTNRVRELFEATRNISATLGIPDPFGQTRPKVQKFKTRLINDQRSLVRPDGGDGNYDGYDDDTGEKSSDEDSGSPEVDCYCNYCSWISYDAVLKELQDIYSHRYVPLFQMWSGEDRLWFWLTCSQWGYAESTNYGYNHFESALPVNHILDICYDVFGAEFNRARVDGGVRNTNYLYGGQDNYNGTNVVFVNGSEDPWSWLGVYKPLNPDSVTSILIEGTSHCADMMREEKTDVKVLKDARKQIKDTLIKWLKKN</sequence>
<keyword evidence="3 7" id="KW-0732">Signal</keyword>
<dbReference type="InterPro" id="IPR029058">
    <property type="entry name" value="AB_hydrolase_fold"/>
</dbReference>
<gene>
    <name evidence="8" type="ORF">DdX_11711</name>
</gene>
<evidence type="ECO:0000256" key="4">
    <source>
        <dbReference type="ARBA" id="ARBA00022801"/>
    </source>
</evidence>
<feature type="signal peptide" evidence="7">
    <location>
        <begin position="1"/>
        <end position="21"/>
    </location>
</feature>
<evidence type="ECO:0000256" key="7">
    <source>
        <dbReference type="SAM" id="SignalP"/>
    </source>
</evidence>
<evidence type="ECO:0000256" key="1">
    <source>
        <dbReference type="ARBA" id="ARBA00011079"/>
    </source>
</evidence>
<dbReference type="Proteomes" id="UP001201812">
    <property type="component" value="Unassembled WGS sequence"/>
</dbReference>
<evidence type="ECO:0000313" key="8">
    <source>
        <dbReference type="EMBL" id="KAI1708636.1"/>
    </source>
</evidence>
<dbReference type="GO" id="GO:0004180">
    <property type="term" value="F:carboxypeptidase activity"/>
    <property type="evidence" value="ECO:0007669"/>
    <property type="project" value="UniProtKB-KW"/>
</dbReference>
<reference evidence="8" key="1">
    <citation type="submission" date="2022-01" db="EMBL/GenBank/DDBJ databases">
        <title>Genome Sequence Resource for Two Populations of Ditylenchus destructor, the Migratory Endoparasitic Phytonematode.</title>
        <authorList>
            <person name="Zhang H."/>
            <person name="Lin R."/>
            <person name="Xie B."/>
        </authorList>
    </citation>
    <scope>NUCLEOTIDE SEQUENCE</scope>
    <source>
        <strain evidence="8">BazhouSP</strain>
    </source>
</reference>
<feature type="region of interest" description="Disordered" evidence="6">
    <location>
        <begin position="923"/>
        <end position="953"/>
    </location>
</feature>
<evidence type="ECO:0000256" key="3">
    <source>
        <dbReference type="ARBA" id="ARBA00022729"/>
    </source>
</evidence>
<evidence type="ECO:0000256" key="6">
    <source>
        <dbReference type="SAM" id="MobiDB-lite"/>
    </source>
</evidence>
<dbReference type="PANTHER" id="PTHR11010">
    <property type="entry name" value="PROTEASE S28 PRO-X CARBOXYPEPTIDASE-RELATED"/>
    <property type="match status" value="1"/>
</dbReference>
<keyword evidence="2" id="KW-0645">Protease</keyword>
<feature type="chain" id="PRO_5041979464" evidence="7">
    <location>
        <begin position="22"/>
        <end position="1132"/>
    </location>
</feature>
<dbReference type="EMBL" id="JAKKPZ010000034">
    <property type="protein sequence ID" value="KAI1708636.1"/>
    <property type="molecule type" value="Genomic_DNA"/>
</dbReference>
<evidence type="ECO:0000256" key="2">
    <source>
        <dbReference type="ARBA" id="ARBA00022670"/>
    </source>
</evidence>
<dbReference type="InterPro" id="IPR008758">
    <property type="entry name" value="Peptidase_S28"/>
</dbReference>
<keyword evidence="8" id="KW-0121">Carboxypeptidase</keyword>
<dbReference type="GO" id="GO:0070008">
    <property type="term" value="F:serine-type exopeptidase activity"/>
    <property type="evidence" value="ECO:0007669"/>
    <property type="project" value="InterPro"/>
</dbReference>
<protein>
    <submittedName>
        <fullName evidence="8">Serine carboxypeptidase s28 domain-containing protein</fullName>
    </submittedName>
</protein>
<proteinExistence type="inferred from homology"/>
<keyword evidence="5" id="KW-0325">Glycoprotein</keyword>
<dbReference type="Gene3D" id="1.20.120.980">
    <property type="entry name" value="Serine carboxypeptidase S28, SKS domain"/>
    <property type="match status" value="1"/>
</dbReference>
<dbReference type="AlphaFoldDB" id="A0AAD4MZK9"/>
<dbReference type="SUPFAM" id="SSF53474">
    <property type="entry name" value="alpha/beta-Hydrolases"/>
    <property type="match status" value="2"/>
</dbReference>